<dbReference type="GO" id="GO:0000162">
    <property type="term" value="P:L-tryptophan biosynthetic process"/>
    <property type="evidence" value="ECO:0007669"/>
    <property type="project" value="UniProtKB-UniRule"/>
</dbReference>
<dbReference type="EMBL" id="FMUR01000008">
    <property type="protein sequence ID" value="SCY15100.1"/>
    <property type="molecule type" value="Genomic_DNA"/>
</dbReference>
<dbReference type="InterPro" id="IPR011060">
    <property type="entry name" value="RibuloseP-bd_barrel"/>
</dbReference>
<keyword evidence="6 9" id="KW-0822">Tryptophan biosynthesis</keyword>
<dbReference type="InterPro" id="IPR044643">
    <property type="entry name" value="TrpF_fam"/>
</dbReference>
<proteinExistence type="inferred from homology"/>
<comment type="catalytic activity">
    <reaction evidence="1 9">
        <text>N-(5-phospho-beta-D-ribosyl)anthranilate = 1-(2-carboxyphenylamino)-1-deoxy-D-ribulose 5-phosphate</text>
        <dbReference type="Rhea" id="RHEA:21540"/>
        <dbReference type="ChEBI" id="CHEBI:18277"/>
        <dbReference type="ChEBI" id="CHEBI:58613"/>
        <dbReference type="EC" id="5.3.1.24"/>
    </reaction>
</comment>
<dbReference type="InterPro" id="IPR013785">
    <property type="entry name" value="Aldolase_TIM"/>
</dbReference>
<dbReference type="PANTHER" id="PTHR42894">
    <property type="entry name" value="N-(5'-PHOSPHORIBOSYL)ANTHRANILATE ISOMERASE"/>
    <property type="match status" value="1"/>
</dbReference>
<evidence type="ECO:0000256" key="5">
    <source>
        <dbReference type="ARBA" id="ARBA00022605"/>
    </source>
</evidence>
<dbReference type="EC" id="5.3.1.24" evidence="3 9"/>
<dbReference type="UniPathway" id="UPA00035">
    <property type="reaction ID" value="UER00042"/>
</dbReference>
<dbReference type="InterPro" id="IPR001240">
    <property type="entry name" value="PRAI_dom"/>
</dbReference>
<protein>
    <recommendedName>
        <fullName evidence="4 9">N-(5'-phosphoribosyl)anthranilate isomerase</fullName>
        <shortName evidence="9">PRAI</shortName>
        <ecNumber evidence="3 9">5.3.1.24</ecNumber>
    </recommendedName>
</protein>
<accession>A0A1G5DL05</accession>
<dbReference type="HAMAP" id="MF_00135">
    <property type="entry name" value="PRAI"/>
    <property type="match status" value="1"/>
</dbReference>
<comment type="similarity">
    <text evidence="9">Belongs to the TrpF family.</text>
</comment>
<evidence type="ECO:0000313" key="11">
    <source>
        <dbReference type="EMBL" id="SCY15100.1"/>
    </source>
</evidence>
<sequence>MEVWLKKEDFMAVNKIYKRPKIKLCGLSSVSDVEVANALKPEFIGFVLWQKSKRNVTKDKAAELKKLLDPQIKAVGVFVDEDAKVVADLLNNGIIDIAQLHGSEDNSYIAKLRKLTDKPVIKAFQVKSSDDIADIEKSDADYVLIDSGQGTGKAFDWKILEGIKRDFFLAGGLDPDNVAEAVRAVAPYAVDVSSGIETDGKKDRIKMERFVGNARN</sequence>
<evidence type="ECO:0000313" key="12">
    <source>
        <dbReference type="Proteomes" id="UP000183047"/>
    </source>
</evidence>
<dbReference type="Gene3D" id="3.20.20.70">
    <property type="entry name" value="Aldolase class I"/>
    <property type="match status" value="1"/>
</dbReference>
<comment type="pathway">
    <text evidence="2 9">Amino-acid biosynthesis; L-tryptophan biosynthesis; L-tryptophan from chorismate: step 3/5.</text>
</comment>
<evidence type="ECO:0000256" key="7">
    <source>
        <dbReference type="ARBA" id="ARBA00023141"/>
    </source>
</evidence>
<dbReference type="PANTHER" id="PTHR42894:SF1">
    <property type="entry name" value="N-(5'-PHOSPHORIBOSYL)ANTHRANILATE ISOMERASE"/>
    <property type="match status" value="1"/>
</dbReference>
<evidence type="ECO:0000259" key="10">
    <source>
        <dbReference type="Pfam" id="PF00697"/>
    </source>
</evidence>
<dbReference type="AlphaFoldDB" id="A0A1G5DL05"/>
<dbReference type="CDD" id="cd00405">
    <property type="entry name" value="PRAI"/>
    <property type="match status" value="1"/>
</dbReference>
<evidence type="ECO:0000256" key="4">
    <source>
        <dbReference type="ARBA" id="ARBA00022272"/>
    </source>
</evidence>
<keyword evidence="12" id="KW-1185">Reference proteome</keyword>
<name>A0A1G5DL05_9FIRM</name>
<evidence type="ECO:0000256" key="3">
    <source>
        <dbReference type="ARBA" id="ARBA00012572"/>
    </source>
</evidence>
<evidence type="ECO:0000256" key="1">
    <source>
        <dbReference type="ARBA" id="ARBA00001164"/>
    </source>
</evidence>
<dbReference type="SUPFAM" id="SSF51366">
    <property type="entry name" value="Ribulose-phoshate binding barrel"/>
    <property type="match status" value="1"/>
</dbReference>
<evidence type="ECO:0000256" key="2">
    <source>
        <dbReference type="ARBA" id="ARBA00004664"/>
    </source>
</evidence>
<reference evidence="12" key="1">
    <citation type="submission" date="2016-10" db="EMBL/GenBank/DDBJ databases">
        <authorList>
            <person name="Varghese N."/>
            <person name="Submissions S."/>
        </authorList>
    </citation>
    <scope>NUCLEOTIDE SEQUENCE [LARGE SCALE GENOMIC DNA]</scope>
    <source>
        <strain evidence="12">XBD2006</strain>
    </source>
</reference>
<keyword evidence="7 9" id="KW-0057">Aromatic amino acid biosynthesis</keyword>
<keyword evidence="8 9" id="KW-0413">Isomerase</keyword>
<evidence type="ECO:0000256" key="6">
    <source>
        <dbReference type="ARBA" id="ARBA00022822"/>
    </source>
</evidence>
<organism evidence="11 12">
    <name type="scientific">Butyrivibrio hungatei</name>
    <dbReference type="NCBI Taxonomy" id="185008"/>
    <lineage>
        <taxon>Bacteria</taxon>
        <taxon>Bacillati</taxon>
        <taxon>Bacillota</taxon>
        <taxon>Clostridia</taxon>
        <taxon>Lachnospirales</taxon>
        <taxon>Lachnospiraceae</taxon>
        <taxon>Butyrivibrio</taxon>
    </lineage>
</organism>
<feature type="domain" description="N-(5'phosphoribosyl) anthranilate isomerase (PRAI)" evidence="10">
    <location>
        <begin position="23"/>
        <end position="212"/>
    </location>
</feature>
<evidence type="ECO:0000256" key="9">
    <source>
        <dbReference type="HAMAP-Rule" id="MF_00135"/>
    </source>
</evidence>
<gene>
    <name evidence="9" type="primary">trpF</name>
    <name evidence="11" type="ORF">SAMN02910451_01576</name>
</gene>
<keyword evidence="5 9" id="KW-0028">Amino-acid biosynthesis</keyword>
<evidence type="ECO:0000256" key="8">
    <source>
        <dbReference type="ARBA" id="ARBA00023235"/>
    </source>
</evidence>
<dbReference type="Pfam" id="PF00697">
    <property type="entry name" value="PRAI"/>
    <property type="match status" value="1"/>
</dbReference>
<dbReference type="GO" id="GO:0004640">
    <property type="term" value="F:phosphoribosylanthranilate isomerase activity"/>
    <property type="evidence" value="ECO:0007669"/>
    <property type="project" value="UniProtKB-UniRule"/>
</dbReference>
<dbReference type="Proteomes" id="UP000183047">
    <property type="component" value="Unassembled WGS sequence"/>
</dbReference>